<evidence type="ECO:0000313" key="3">
    <source>
        <dbReference type="EMBL" id="MFC0678994.1"/>
    </source>
</evidence>
<accession>A0ABV6RPU1</accession>
<dbReference type="InterPro" id="IPR011836">
    <property type="entry name" value="YhdP"/>
</dbReference>
<evidence type="ECO:0000256" key="1">
    <source>
        <dbReference type="SAM" id="MobiDB-lite"/>
    </source>
</evidence>
<proteinExistence type="predicted"/>
<dbReference type="RefSeq" id="WP_386669322.1">
    <property type="nucleotide sequence ID" value="NZ_JBHLTG010000003.1"/>
</dbReference>
<evidence type="ECO:0000259" key="2">
    <source>
        <dbReference type="Pfam" id="PF13116"/>
    </source>
</evidence>
<evidence type="ECO:0000313" key="4">
    <source>
        <dbReference type="Proteomes" id="UP001589896"/>
    </source>
</evidence>
<dbReference type="Proteomes" id="UP001589896">
    <property type="component" value="Unassembled WGS sequence"/>
</dbReference>
<reference evidence="3 4" key="1">
    <citation type="submission" date="2024-09" db="EMBL/GenBank/DDBJ databases">
        <authorList>
            <person name="Sun Q."/>
            <person name="Mori K."/>
        </authorList>
    </citation>
    <scope>NUCLEOTIDE SEQUENCE [LARGE SCALE GENOMIC DNA]</scope>
    <source>
        <strain evidence="3 4">KCTC 23076</strain>
    </source>
</reference>
<dbReference type="PANTHER" id="PTHR38690">
    <property type="entry name" value="PROTEASE-RELATED"/>
    <property type="match status" value="1"/>
</dbReference>
<dbReference type="EMBL" id="JBHLTG010000003">
    <property type="protein sequence ID" value="MFC0678994.1"/>
    <property type="molecule type" value="Genomic_DNA"/>
</dbReference>
<dbReference type="InterPro" id="IPR025263">
    <property type="entry name" value="YhdP_central"/>
</dbReference>
<gene>
    <name evidence="3" type="ORF">ACFFGH_14205</name>
</gene>
<dbReference type="PANTHER" id="PTHR38690:SF1">
    <property type="entry name" value="PROTEASE"/>
    <property type="match status" value="1"/>
</dbReference>
<name>A0ABV6RPU1_9GAMM</name>
<protein>
    <submittedName>
        <fullName evidence="3">YhdP family protein</fullName>
    </submittedName>
</protein>
<feature type="domain" description="YhdP central" evidence="2">
    <location>
        <begin position="8"/>
        <end position="1269"/>
    </location>
</feature>
<organism evidence="3 4">
    <name type="scientific">Lysobacter korlensis</name>
    <dbReference type="NCBI Taxonomy" id="553636"/>
    <lineage>
        <taxon>Bacteria</taxon>
        <taxon>Pseudomonadati</taxon>
        <taxon>Pseudomonadota</taxon>
        <taxon>Gammaproteobacteria</taxon>
        <taxon>Lysobacterales</taxon>
        <taxon>Lysobacteraceae</taxon>
        <taxon>Lysobacter</taxon>
    </lineage>
</organism>
<feature type="region of interest" description="Disordered" evidence="1">
    <location>
        <begin position="971"/>
        <end position="992"/>
    </location>
</feature>
<sequence length="1287" mass="135429">MVLLRRHLRLVRRGLAYALVSTLILVAVVLAVANQLLPLAEQHPDRVADWLSDRSGRTVRFDGVQTDWTRRGPVLTLDNLRVGEGARSFLVGDTEMLVSVYAGLLPGQPLSELRLRNVDLTLERLPDGRWQVRGLPGQQQATGDPLAALEGLGELQVIGGRLAVLAPELGIEARIPQVDMRLRVDGDRVRAGLKAFVRPGGQPLDAVLDLDRRRGNGEVYAGAPDADLADWSSLLHVAGVSVRDGSGRAMAWAKLRSHRVEQVTVDAALEDVVLAGAALDGAVPQVRYANVEARARWRQGPEGWSLHAPRLRIGDAERMQQLDGLGVAGGRKFALQAARLDAAPLVELATLSDRPTPQLRRWLRAAQPRMTLRDIEVAGTSAASMRVQARIDGLGFASVAGAPGMDGLAGRLQGSQEGFALQLDGSDPMRFDWPRAFDAPHVARLRGEIVGWPDGDGWKIATPALHVDGEGYALGARGGLAWQGDGSRPRIDLAVEVEEGSLPVAKRFWVRHVMPAPLVQWLDTALVGGRIERGRAIVSGDLDDWPFKDHNGRFEASAHIAGATLKFQPEWPAAENLEADVHFLGDGFTVEGQARIGDVHVQALRGGIDHYKGGQLLVQAEARTDASRLLALLRNSPLERQHRETFANLTASGPAAATFQLTLPIQRGAKVGIEGAIALEGAKLADRRWNVAFDAVHGRAEYSQAGFRADDLAVRHDGQPGRLSLRAGRPYVRGPGHVFEAALDASVHADELIDRAPAELAWLKPYLEGRSAWSVAVAIPEGGGGPTSLRLTSNLVGTSLGMPAPLRKPAGAALATVVEAPLPVGSGDVRVTLGQLAAVRARSQGGQTGVRVVLGPTGAVEAPPASGLIATGRAANLDALDWVALVRGDGQRASGGKGGLQLQRIDVTAQRLGLLGGVFPDARVTVAPSGAGTAVRVDGPALEGALTIPEADGAAITGRFERVHWRSAKAAGSRGAGASSAAPASTTGAPALATASSPAAKGAVDPAAIPPLSFDIDDLRVANARLGQAQLRTRPVGPGLRIERLQARTAGQRIDVTGDWTGRGASARTRLDAALASKDFGALMTGLGFGGQLGGGEGSVKLAAAWDGSPADFGLASLDGRLQVDARDGRLLEVEPGAGRVLGLLSLAELPRRLTLDFRDFFSKGFSFNTLAGTVVFADGNARSDDLRIDGPAASIEIEGVANLRTQRFDQTVEVKPKAGNLLTAVGALAGGPVGAAIGAAANAVLRKPLGEIGARTYRVTGPWREPKVEVVTREQSRVLSSAEPSG</sequence>
<keyword evidence="4" id="KW-1185">Reference proteome</keyword>
<comment type="caution">
    <text evidence="3">The sequence shown here is derived from an EMBL/GenBank/DDBJ whole genome shotgun (WGS) entry which is preliminary data.</text>
</comment>
<dbReference type="NCBIfam" id="TIGR02099">
    <property type="entry name" value="YhdP family protein"/>
    <property type="match status" value="1"/>
</dbReference>
<dbReference type="Pfam" id="PF13116">
    <property type="entry name" value="YhdP"/>
    <property type="match status" value="1"/>
</dbReference>